<protein>
    <submittedName>
        <fullName evidence="3">8-oxo-dGTP diphosphatase</fullName>
    </submittedName>
</protein>
<dbReference type="InterPro" id="IPR000086">
    <property type="entry name" value="NUDIX_hydrolase_dom"/>
</dbReference>
<dbReference type="InterPro" id="IPR051325">
    <property type="entry name" value="Nudix_hydrolase_domain"/>
</dbReference>
<organism evidence="3 4">
    <name type="scientific">Carnobacterium viridans</name>
    <dbReference type="NCBI Taxonomy" id="174587"/>
    <lineage>
        <taxon>Bacteria</taxon>
        <taxon>Bacillati</taxon>
        <taxon>Bacillota</taxon>
        <taxon>Bacilli</taxon>
        <taxon>Lactobacillales</taxon>
        <taxon>Carnobacteriaceae</taxon>
        <taxon>Carnobacterium</taxon>
    </lineage>
</organism>
<proteinExistence type="predicted"/>
<dbReference type="Pfam" id="PF00293">
    <property type="entry name" value="NUDIX"/>
    <property type="match status" value="1"/>
</dbReference>
<dbReference type="PANTHER" id="PTHR21340:SF0">
    <property type="entry name" value="BIS(5'-NUCLEOSYL)-TETRAPHOSPHATASE [ASYMMETRICAL]"/>
    <property type="match status" value="1"/>
</dbReference>
<dbReference type="PROSITE" id="PS00893">
    <property type="entry name" value="NUDIX_BOX"/>
    <property type="match status" value="1"/>
</dbReference>
<dbReference type="InterPro" id="IPR020084">
    <property type="entry name" value="NUDIX_hydrolase_CS"/>
</dbReference>
<gene>
    <name evidence="3" type="ORF">SAMN04487752_2093</name>
</gene>
<name>A0A1H1AI13_9LACT</name>
<dbReference type="PANTHER" id="PTHR21340">
    <property type="entry name" value="DIADENOSINE 5,5-P1,P4-TETRAPHOSPHATE PYROPHOSPHOHYDROLASE MUTT"/>
    <property type="match status" value="1"/>
</dbReference>
<evidence type="ECO:0000256" key="1">
    <source>
        <dbReference type="ARBA" id="ARBA00022801"/>
    </source>
</evidence>
<dbReference type="RefSeq" id="WP_089977745.1">
    <property type="nucleotide sequence ID" value="NZ_CP084916.1"/>
</dbReference>
<dbReference type="CDD" id="cd04684">
    <property type="entry name" value="NUDIX_Hydrolase"/>
    <property type="match status" value="1"/>
</dbReference>
<dbReference type="GO" id="GO:0004081">
    <property type="term" value="F:bis(5'-nucleosyl)-tetraphosphatase (asymmetrical) activity"/>
    <property type="evidence" value="ECO:0007669"/>
    <property type="project" value="TreeGrafter"/>
</dbReference>
<dbReference type="GO" id="GO:0006167">
    <property type="term" value="P:AMP biosynthetic process"/>
    <property type="evidence" value="ECO:0007669"/>
    <property type="project" value="TreeGrafter"/>
</dbReference>
<keyword evidence="4" id="KW-1185">Reference proteome</keyword>
<dbReference type="GO" id="GO:0006754">
    <property type="term" value="P:ATP biosynthetic process"/>
    <property type="evidence" value="ECO:0007669"/>
    <property type="project" value="TreeGrafter"/>
</dbReference>
<dbReference type="InterPro" id="IPR015797">
    <property type="entry name" value="NUDIX_hydrolase-like_dom_sf"/>
</dbReference>
<evidence type="ECO:0000313" key="4">
    <source>
        <dbReference type="Proteomes" id="UP000199481"/>
    </source>
</evidence>
<dbReference type="PROSITE" id="PS51462">
    <property type="entry name" value="NUDIX"/>
    <property type="match status" value="1"/>
</dbReference>
<feature type="domain" description="Nudix hydrolase" evidence="2">
    <location>
        <begin position="16"/>
        <end position="144"/>
    </location>
</feature>
<dbReference type="Gene3D" id="3.90.79.10">
    <property type="entry name" value="Nucleoside Triphosphate Pyrophosphohydrolase"/>
    <property type="match status" value="1"/>
</dbReference>
<dbReference type="SUPFAM" id="SSF55811">
    <property type="entry name" value="Nudix"/>
    <property type="match status" value="1"/>
</dbReference>
<sequence>MGVKTFGMKIENQIYRTRIGVHFVIFDQERKQILIVSPPNGSFLLPGGEIEANETQEETAKRESMEELGFEIELGEFIGEAEDYYYSKHRKQHYHNPAYFYTVKSWKSICVPLEDFNRLEWMTIPEALTKLKRGSHKWAVQQYEKMYVEMSQTIE</sequence>
<dbReference type="EMBL" id="FNJW01000008">
    <property type="protein sequence ID" value="SDQ39161.1"/>
    <property type="molecule type" value="Genomic_DNA"/>
</dbReference>
<dbReference type="OrthoDB" id="9816040at2"/>
<dbReference type="Proteomes" id="UP000199481">
    <property type="component" value="Unassembled WGS sequence"/>
</dbReference>
<reference evidence="4" key="1">
    <citation type="submission" date="2016-10" db="EMBL/GenBank/DDBJ databases">
        <authorList>
            <person name="Varghese N."/>
            <person name="Submissions S."/>
        </authorList>
    </citation>
    <scope>NUCLEOTIDE SEQUENCE [LARGE SCALE GENOMIC DNA]</scope>
    <source>
        <strain evidence="4">MPL-11</strain>
    </source>
</reference>
<accession>A0A1H1AI13</accession>
<evidence type="ECO:0000259" key="2">
    <source>
        <dbReference type="PROSITE" id="PS51462"/>
    </source>
</evidence>
<dbReference type="AlphaFoldDB" id="A0A1H1AI13"/>
<keyword evidence="1" id="KW-0378">Hydrolase</keyword>
<evidence type="ECO:0000313" key="3">
    <source>
        <dbReference type="EMBL" id="SDQ39161.1"/>
    </source>
</evidence>